<dbReference type="InterPro" id="IPR005184">
    <property type="entry name" value="DUF306_Meta_HslJ"/>
</dbReference>
<dbReference type="InterPro" id="IPR038670">
    <property type="entry name" value="HslJ-like_sf"/>
</dbReference>
<dbReference type="PANTHER" id="PTHR43283">
    <property type="entry name" value="BETA-LACTAMASE-RELATED"/>
    <property type="match status" value="1"/>
</dbReference>
<feature type="signal peptide" evidence="1">
    <location>
        <begin position="1"/>
        <end position="26"/>
    </location>
</feature>
<sequence length="556" mass="61156">MRTYQTIWCYAAFSLVLLNAPLAARAAETAPASTRQIAADNALAGTEWELTAPAYISLEKRPVLKFTDTRLNASVGLNSIFGGYALKGNTISLQPLGSTRMAGPESLMNAEDRYGKALGSVRSFELSADRQQLTLRGEQTLVFRMTSTSPQPQQFLSARDSDPIKMGWMQGFPPPPDKRLNFADGSFFQFPALRWSVVHMREFMPTVNVSRGLRVLAPLPRRLDSHIDSIRFRPLNGAPEMTWEESLWHNYTDGILVLHRGRIVYEKYFGALAPDKQHAAMSVTKSLTGTLGAVLVAEGKLDENKTVAAYIPELKDSAFGDATVRQVLDMTTALQFSEEYANPKAEIWKYSGAGNVLPKPKDYQGPVGYYAALQTIQKAGAHGEAFGYKTPNADALGWLVARASGQSVDELLAERVWSKIGMEQDAYYSVDALGVPFAGGGFNAGLRDMARFGELVRNKGRWKGQQILPAQAMEEIARGDHPELKGWSYRDMWWHTGNANGAFAARGVHGQTIYIDPKAEMVIVRFASHPIAANSANDATSLPAYEAVARHLMKGK</sequence>
<keyword evidence="5" id="KW-1185">Reference proteome</keyword>
<name>A0ABX5M344_9PROT</name>
<proteinExistence type="predicted"/>
<feature type="domain" description="DUF306" evidence="3">
    <location>
        <begin position="41"/>
        <end position="143"/>
    </location>
</feature>
<evidence type="ECO:0008006" key="6">
    <source>
        <dbReference type="Google" id="ProtNLM"/>
    </source>
</evidence>
<accession>A0ABX5M344</accession>
<evidence type="ECO:0000256" key="1">
    <source>
        <dbReference type="SAM" id="SignalP"/>
    </source>
</evidence>
<dbReference type="InterPro" id="IPR012338">
    <property type="entry name" value="Beta-lactam/transpept-like"/>
</dbReference>
<protein>
    <recommendedName>
        <fullName evidence="6">Beta-lactamase-related domain-containing protein</fullName>
    </recommendedName>
</protein>
<dbReference type="Proteomes" id="UP000247780">
    <property type="component" value="Unassembled WGS sequence"/>
</dbReference>
<evidence type="ECO:0000313" key="4">
    <source>
        <dbReference type="EMBL" id="PXV72878.1"/>
    </source>
</evidence>
<feature type="domain" description="Beta-lactamase-related" evidence="2">
    <location>
        <begin position="255"/>
        <end position="530"/>
    </location>
</feature>
<evidence type="ECO:0000259" key="2">
    <source>
        <dbReference type="Pfam" id="PF00144"/>
    </source>
</evidence>
<dbReference type="SUPFAM" id="SSF56601">
    <property type="entry name" value="beta-lactamase/transpeptidase-like"/>
    <property type="match status" value="1"/>
</dbReference>
<dbReference type="Gene3D" id="2.40.128.270">
    <property type="match status" value="1"/>
</dbReference>
<comment type="caution">
    <text evidence="4">The sequence shown here is derived from an EMBL/GenBank/DDBJ whole genome shotgun (WGS) entry which is preliminary data.</text>
</comment>
<dbReference type="RefSeq" id="WP_011634148.1">
    <property type="nucleotide sequence ID" value="NZ_FMTW01000059.1"/>
</dbReference>
<dbReference type="InterPro" id="IPR001466">
    <property type="entry name" value="Beta-lactam-related"/>
</dbReference>
<evidence type="ECO:0000313" key="5">
    <source>
        <dbReference type="Proteomes" id="UP000247780"/>
    </source>
</evidence>
<reference evidence="4 5" key="1">
    <citation type="submission" date="2018-04" db="EMBL/GenBank/DDBJ databases">
        <title>Active sludge and wastewater microbial communities from Klosterneuburg, Austria.</title>
        <authorList>
            <person name="Wagner M."/>
        </authorList>
    </citation>
    <scope>NUCLEOTIDE SEQUENCE [LARGE SCALE GENOMIC DNA]</scope>
    <source>
        <strain evidence="4 5">Nm 57</strain>
    </source>
</reference>
<dbReference type="EMBL" id="QICQ01000064">
    <property type="protein sequence ID" value="PXV72878.1"/>
    <property type="molecule type" value="Genomic_DNA"/>
</dbReference>
<dbReference type="Gene3D" id="3.40.710.10">
    <property type="entry name" value="DD-peptidase/beta-lactamase superfamily"/>
    <property type="match status" value="1"/>
</dbReference>
<dbReference type="Pfam" id="PF00144">
    <property type="entry name" value="Beta-lactamase"/>
    <property type="match status" value="1"/>
</dbReference>
<evidence type="ECO:0000259" key="3">
    <source>
        <dbReference type="Pfam" id="PF03724"/>
    </source>
</evidence>
<feature type="chain" id="PRO_5045501378" description="Beta-lactamase-related domain-containing protein" evidence="1">
    <location>
        <begin position="27"/>
        <end position="556"/>
    </location>
</feature>
<organism evidence="4 5">
    <name type="scientific">Nitrosomonas eutropha</name>
    <dbReference type="NCBI Taxonomy" id="916"/>
    <lineage>
        <taxon>Bacteria</taxon>
        <taxon>Pseudomonadati</taxon>
        <taxon>Pseudomonadota</taxon>
        <taxon>Betaproteobacteria</taxon>
        <taxon>Nitrosomonadales</taxon>
        <taxon>Nitrosomonadaceae</taxon>
        <taxon>Nitrosomonas</taxon>
    </lineage>
</organism>
<dbReference type="Pfam" id="PF03724">
    <property type="entry name" value="META"/>
    <property type="match status" value="1"/>
</dbReference>
<dbReference type="PANTHER" id="PTHR43283:SF7">
    <property type="entry name" value="BETA-LACTAMASE-RELATED DOMAIN-CONTAINING PROTEIN"/>
    <property type="match status" value="1"/>
</dbReference>
<gene>
    <name evidence="4" type="ORF">C8R14_1643</name>
</gene>
<keyword evidence="1" id="KW-0732">Signal</keyword>
<dbReference type="InterPro" id="IPR050789">
    <property type="entry name" value="Diverse_Enzym_Activities"/>
</dbReference>